<comment type="caution">
    <text evidence="3">The sequence shown here is derived from an EMBL/GenBank/DDBJ whole genome shotgun (WGS) entry which is preliminary data.</text>
</comment>
<dbReference type="Pfam" id="PF02458">
    <property type="entry name" value="Transferase"/>
    <property type="match status" value="1"/>
</dbReference>
<accession>A0AA38TAQ0</accession>
<sequence>MATDGLLTVLEECRISPPPNTVGERSLPLTFFDLGWLLVHPMHQVFFFEFPHSKSHFMQQIAGSLRRRPFASNLIVFPNQQKKPEIRHVEGDSVVLRIAESGLGFDELVGNHPRACHKFYPLVPPLGRVDKLSGFLAIPLFAVQVTFFENRGIAIGITNHHVLCDATTKFGFLKVWSSIARDGTDGLLLAKGYLPSFDRPVKYPDALDEIFMTQRGVETLNEGFQPPQLSGLPPKVRATFILTKEQINSVKKWVSAELPTLGYVSSFSVACAYIWSCVAKSRIGIQERDTEDELERFVCSANFRSRMDPPVPETYFGNCVGPCIAITKSAMLSSDKGFLIAVESIGKAISETVNNKDGIVKNAESWFEMVFKPTAKIPVKIGVAGTPKLRNYDIDFGWGKPKKYETVSIDSNGSMSINACRESSEDLEIGLSLPAKQMDAFVTI</sequence>
<keyword evidence="4" id="KW-1185">Reference proteome</keyword>
<name>A0AA38TAQ0_9ASTR</name>
<reference evidence="3" key="1">
    <citation type="submission" date="2023-03" db="EMBL/GenBank/DDBJ databases">
        <title>Chromosome-scale reference genome and RAD-based genetic map of yellow starthistle (Centaurea solstitialis) reveal putative structural variation and QTLs associated with invader traits.</title>
        <authorList>
            <person name="Reatini B."/>
            <person name="Cang F.A."/>
            <person name="Jiang Q."/>
            <person name="Mckibben M.T.W."/>
            <person name="Barker M.S."/>
            <person name="Rieseberg L.H."/>
            <person name="Dlugosch K.M."/>
        </authorList>
    </citation>
    <scope>NUCLEOTIDE SEQUENCE</scope>
    <source>
        <strain evidence="3">CAN-66</strain>
        <tissue evidence="3">Leaf</tissue>
    </source>
</reference>
<keyword evidence="1" id="KW-0808">Transferase</keyword>
<protein>
    <submittedName>
        <fullName evidence="3">Uncharacterized protein</fullName>
    </submittedName>
</protein>
<gene>
    <name evidence="3" type="ORF">OSB04_014546</name>
</gene>
<evidence type="ECO:0000313" key="3">
    <source>
        <dbReference type="EMBL" id="KAJ9550501.1"/>
    </source>
</evidence>
<dbReference type="Gene3D" id="3.30.559.10">
    <property type="entry name" value="Chloramphenicol acetyltransferase-like domain"/>
    <property type="match status" value="2"/>
</dbReference>
<organism evidence="3 4">
    <name type="scientific">Centaurea solstitialis</name>
    <name type="common">yellow star-thistle</name>
    <dbReference type="NCBI Taxonomy" id="347529"/>
    <lineage>
        <taxon>Eukaryota</taxon>
        <taxon>Viridiplantae</taxon>
        <taxon>Streptophyta</taxon>
        <taxon>Embryophyta</taxon>
        <taxon>Tracheophyta</taxon>
        <taxon>Spermatophyta</taxon>
        <taxon>Magnoliopsida</taxon>
        <taxon>eudicotyledons</taxon>
        <taxon>Gunneridae</taxon>
        <taxon>Pentapetalae</taxon>
        <taxon>asterids</taxon>
        <taxon>campanulids</taxon>
        <taxon>Asterales</taxon>
        <taxon>Asteraceae</taxon>
        <taxon>Carduoideae</taxon>
        <taxon>Cardueae</taxon>
        <taxon>Centaureinae</taxon>
        <taxon>Centaurea</taxon>
    </lineage>
</organism>
<keyword evidence="2" id="KW-0012">Acyltransferase</keyword>
<dbReference type="Proteomes" id="UP001172457">
    <property type="component" value="Chromosome 4"/>
</dbReference>
<dbReference type="PANTHER" id="PTHR31625">
    <property type="match status" value="1"/>
</dbReference>
<evidence type="ECO:0000313" key="4">
    <source>
        <dbReference type="Proteomes" id="UP001172457"/>
    </source>
</evidence>
<proteinExistence type="predicted"/>
<dbReference type="InterPro" id="IPR023213">
    <property type="entry name" value="CAT-like_dom_sf"/>
</dbReference>
<dbReference type="GO" id="GO:0016747">
    <property type="term" value="F:acyltransferase activity, transferring groups other than amino-acyl groups"/>
    <property type="evidence" value="ECO:0007669"/>
    <property type="project" value="UniProtKB-ARBA"/>
</dbReference>
<dbReference type="AlphaFoldDB" id="A0AA38TAQ0"/>
<evidence type="ECO:0000256" key="2">
    <source>
        <dbReference type="ARBA" id="ARBA00023315"/>
    </source>
</evidence>
<dbReference type="EMBL" id="JARYMX010000004">
    <property type="protein sequence ID" value="KAJ9550501.1"/>
    <property type="molecule type" value="Genomic_DNA"/>
</dbReference>
<evidence type="ECO:0000256" key="1">
    <source>
        <dbReference type="ARBA" id="ARBA00022679"/>
    </source>
</evidence>
<dbReference type="InterPro" id="IPR051504">
    <property type="entry name" value="Plant_metabolite_acyltrans"/>
</dbReference>